<comment type="caution">
    <text evidence="1">The sequence shown here is derived from an EMBL/GenBank/DDBJ whole genome shotgun (WGS) entry which is preliminary data.</text>
</comment>
<name>A0ABX9IJX4_9FLAO</name>
<gene>
    <name evidence="1" type="ORF">DRF57_13575</name>
</gene>
<organism evidence="1 2">
    <name type="scientific">Chryseobacterium rhizosphaerae</name>
    <dbReference type="NCBI Taxonomy" id="395937"/>
    <lineage>
        <taxon>Bacteria</taxon>
        <taxon>Pseudomonadati</taxon>
        <taxon>Bacteroidota</taxon>
        <taxon>Flavobacteriia</taxon>
        <taxon>Flavobacteriales</taxon>
        <taxon>Weeksellaceae</taxon>
        <taxon>Chryseobacterium group</taxon>
        <taxon>Chryseobacterium</taxon>
    </lineage>
</organism>
<keyword evidence="2" id="KW-1185">Reference proteome</keyword>
<evidence type="ECO:0000313" key="2">
    <source>
        <dbReference type="Proteomes" id="UP000256491"/>
    </source>
</evidence>
<evidence type="ECO:0000313" key="1">
    <source>
        <dbReference type="EMBL" id="REC74520.1"/>
    </source>
</evidence>
<dbReference type="Proteomes" id="UP000256491">
    <property type="component" value="Unassembled WGS sequence"/>
</dbReference>
<dbReference type="EMBL" id="QNUF01000015">
    <property type="protein sequence ID" value="REC74520.1"/>
    <property type="molecule type" value="Genomic_DNA"/>
</dbReference>
<accession>A0ABX9IJX4</accession>
<proteinExistence type="predicted"/>
<protein>
    <submittedName>
        <fullName evidence="1">Uncharacterized protein</fullName>
    </submittedName>
</protein>
<reference evidence="1 2" key="1">
    <citation type="journal article" date="2010" name="Syst. Appl. Microbiol.">
        <title>Four new species of Chryseobacterium from the rhizosphere of coastal sand dune plants, Chryseobacterium elymi sp. nov., Chryseobacterium hagamense sp. nov., Chryseobacterium lathyri sp. nov. and Chryseobacterium rhizosphaerae sp. nov.</title>
        <authorList>
            <person name="Cho S.H."/>
            <person name="Lee K.S."/>
            <person name="Shin D.S."/>
            <person name="Han J.H."/>
            <person name="Park K.S."/>
            <person name="Lee C.H."/>
            <person name="Park K.H."/>
            <person name="Kim S.B."/>
        </authorList>
    </citation>
    <scope>NUCLEOTIDE SEQUENCE [LARGE SCALE GENOMIC DNA]</scope>
    <source>
        <strain evidence="1 2">KCTC 22548</strain>
    </source>
</reference>
<dbReference type="RefSeq" id="WP_115919068.1">
    <property type="nucleotide sequence ID" value="NZ_BJYH01000002.1"/>
</dbReference>
<sequence>MSFGNKLFKTVREYKHLLFDIGERITLSEASLNFYYQNIEIKEGDLLKIKTPIGIHKESGEVMLGEYSYDKVFLGQRLKTLCMDQLPIDGLYKLVSLVEQAFVQVLHEILQKYPSKIGSKIKIDAGIILETDTIEELKSYLFKRIINDLTYKTPEDFAKEFKELTGVELSKCPEYNNYIELKATRDLFVHNEGIVNEIYLKKAKTLSRAKDNDKIVCDYNYFLHCNEVCLSVIEFVIDELHSKWESTDYEEWKASIRNKNIEKTAP</sequence>